<keyword evidence="4 7" id="KW-1133">Transmembrane helix</keyword>
<dbReference type="GO" id="GO:0065002">
    <property type="term" value="P:intracellular protein transmembrane transport"/>
    <property type="evidence" value="ECO:0007669"/>
    <property type="project" value="TreeGrafter"/>
</dbReference>
<proteinExistence type="inferred from homology"/>
<dbReference type="GO" id="GO:0009977">
    <property type="term" value="F:proton motive force dependent protein transmembrane transporter activity"/>
    <property type="evidence" value="ECO:0007669"/>
    <property type="project" value="TreeGrafter"/>
</dbReference>
<feature type="transmembrane region" description="Helical" evidence="7">
    <location>
        <begin position="84"/>
        <end position="105"/>
    </location>
</feature>
<dbReference type="Proteomes" id="UP000564629">
    <property type="component" value="Unassembled WGS sequence"/>
</dbReference>
<protein>
    <recommendedName>
        <fullName evidence="7">Sec-independent protein translocase protein TatC</fullName>
    </recommendedName>
</protein>
<dbReference type="RefSeq" id="WP_307724260.1">
    <property type="nucleotide sequence ID" value="NZ_BJVQ01000036.1"/>
</dbReference>
<feature type="transmembrane region" description="Helical" evidence="7">
    <location>
        <begin position="27"/>
        <end position="45"/>
    </location>
</feature>
<organism evidence="8 10">
    <name type="scientific">Cellulomonas hominis</name>
    <dbReference type="NCBI Taxonomy" id="156981"/>
    <lineage>
        <taxon>Bacteria</taxon>
        <taxon>Bacillati</taxon>
        <taxon>Actinomycetota</taxon>
        <taxon>Actinomycetes</taxon>
        <taxon>Micrococcales</taxon>
        <taxon>Cellulomonadaceae</taxon>
        <taxon>Cellulomonas</taxon>
    </lineage>
</organism>
<evidence type="ECO:0000256" key="3">
    <source>
        <dbReference type="ARBA" id="ARBA00022927"/>
    </source>
</evidence>
<keyword evidence="6 7" id="KW-0472">Membrane</keyword>
<dbReference type="EMBL" id="JACHDN010000001">
    <property type="protein sequence ID" value="MBB5475045.1"/>
    <property type="molecule type" value="Genomic_DNA"/>
</dbReference>
<dbReference type="EMBL" id="BJVQ01000036">
    <property type="protein sequence ID" value="GEL47348.1"/>
    <property type="molecule type" value="Genomic_DNA"/>
</dbReference>
<comment type="subcellular location">
    <subcellularLocation>
        <location evidence="7">Cell membrane</location>
        <topology evidence="7">Multi-pass membrane protein</topology>
    </subcellularLocation>
    <subcellularLocation>
        <location evidence="1">Membrane</location>
        <topology evidence="1">Multi-pass membrane protein</topology>
    </subcellularLocation>
</comment>
<dbReference type="PANTHER" id="PTHR30371:SF0">
    <property type="entry name" value="SEC-INDEPENDENT PROTEIN TRANSLOCASE PROTEIN TATC, CHLOROPLASTIC-RELATED"/>
    <property type="match status" value="1"/>
</dbReference>
<keyword evidence="2 7" id="KW-0812">Transmembrane</keyword>
<evidence type="ECO:0000256" key="4">
    <source>
        <dbReference type="ARBA" id="ARBA00022989"/>
    </source>
</evidence>
<evidence type="ECO:0000313" key="11">
    <source>
        <dbReference type="Proteomes" id="UP000564629"/>
    </source>
</evidence>
<dbReference type="Pfam" id="PF00902">
    <property type="entry name" value="TatC"/>
    <property type="match status" value="1"/>
</dbReference>
<feature type="transmembrane region" description="Helical" evidence="7">
    <location>
        <begin position="225"/>
        <end position="245"/>
    </location>
</feature>
<dbReference type="GO" id="GO:0033281">
    <property type="term" value="C:TAT protein transport complex"/>
    <property type="evidence" value="ECO:0007669"/>
    <property type="project" value="UniProtKB-UniRule"/>
</dbReference>
<dbReference type="NCBIfam" id="TIGR00945">
    <property type="entry name" value="tatC"/>
    <property type="match status" value="1"/>
</dbReference>
<feature type="transmembrane region" description="Helical" evidence="7">
    <location>
        <begin position="202"/>
        <end position="219"/>
    </location>
</feature>
<keyword evidence="5 7" id="KW-0811">Translocation</keyword>
<evidence type="ECO:0000256" key="6">
    <source>
        <dbReference type="ARBA" id="ARBA00023136"/>
    </source>
</evidence>
<dbReference type="AlphaFoldDB" id="A0A511FHQ0"/>
<feature type="transmembrane region" description="Helical" evidence="7">
    <location>
        <begin position="166"/>
        <end position="190"/>
    </location>
</feature>
<reference evidence="8 10" key="1">
    <citation type="submission" date="2019-07" db="EMBL/GenBank/DDBJ databases">
        <title>Whole genome shotgun sequence of Cellulomonas hominis NBRC 16055.</title>
        <authorList>
            <person name="Hosoyama A."/>
            <person name="Uohara A."/>
            <person name="Ohji S."/>
            <person name="Ichikawa N."/>
        </authorList>
    </citation>
    <scope>NUCLEOTIDE SEQUENCE [LARGE SCALE GENOMIC DNA]</scope>
    <source>
        <strain evidence="8 10">NBRC 16055</strain>
    </source>
</reference>
<evidence type="ECO:0000313" key="9">
    <source>
        <dbReference type="EMBL" id="MBB5475045.1"/>
    </source>
</evidence>
<comment type="similarity">
    <text evidence="7">Belongs to the TatC family.</text>
</comment>
<dbReference type="HAMAP" id="MF_00902">
    <property type="entry name" value="TatC"/>
    <property type="match status" value="1"/>
</dbReference>
<keyword evidence="10" id="KW-1185">Reference proteome</keyword>
<dbReference type="GO" id="GO:0043953">
    <property type="term" value="P:protein transport by the Tat complex"/>
    <property type="evidence" value="ECO:0007669"/>
    <property type="project" value="UniProtKB-UniRule"/>
</dbReference>
<name>A0A511FHQ0_9CELL</name>
<feature type="transmembrane region" description="Helical" evidence="7">
    <location>
        <begin position="117"/>
        <end position="139"/>
    </location>
</feature>
<comment type="caution">
    <text evidence="8">The sequence shown here is derived from an EMBL/GenBank/DDBJ whole genome shotgun (WGS) entry which is preliminary data.</text>
</comment>
<dbReference type="PRINTS" id="PR01840">
    <property type="entry name" value="TATCFAMILY"/>
</dbReference>
<accession>A0A511FHQ0</accession>
<comment type="function">
    <text evidence="7">Part of the twin-arginine translocation (Tat) system that transports large folded proteins containing a characteristic twin-arginine motif in their signal peptide across membranes. Together with TatB, TatC is part of a receptor directly interacting with Tat signal peptides.</text>
</comment>
<evidence type="ECO:0000256" key="2">
    <source>
        <dbReference type="ARBA" id="ARBA00022692"/>
    </source>
</evidence>
<reference evidence="9 11" key="2">
    <citation type="submission" date="2020-08" db="EMBL/GenBank/DDBJ databases">
        <title>Sequencing the genomes of 1000 actinobacteria strains.</title>
        <authorList>
            <person name="Klenk H.-P."/>
        </authorList>
    </citation>
    <scope>NUCLEOTIDE SEQUENCE [LARGE SCALE GENOMIC DNA]</scope>
    <source>
        <strain evidence="9 11">DSM 9581</strain>
    </source>
</reference>
<keyword evidence="7" id="KW-1003">Cell membrane</keyword>
<evidence type="ECO:0000256" key="7">
    <source>
        <dbReference type="HAMAP-Rule" id="MF_00902"/>
    </source>
</evidence>
<gene>
    <name evidence="7 8" type="primary">tatC</name>
    <name evidence="8" type="ORF">CHO01_24640</name>
    <name evidence="9" type="ORF">HNR08_003781</name>
</gene>
<evidence type="ECO:0000313" key="8">
    <source>
        <dbReference type="EMBL" id="GEL47348.1"/>
    </source>
</evidence>
<dbReference type="PANTHER" id="PTHR30371">
    <property type="entry name" value="SEC-INDEPENDENT PROTEIN TRANSLOCASE PROTEIN TATC"/>
    <property type="match status" value="1"/>
</dbReference>
<keyword evidence="3 7" id="KW-0653">Protein transport</keyword>
<evidence type="ECO:0000256" key="5">
    <source>
        <dbReference type="ARBA" id="ARBA00023010"/>
    </source>
</evidence>
<evidence type="ECO:0000313" key="10">
    <source>
        <dbReference type="Proteomes" id="UP000321723"/>
    </source>
</evidence>
<dbReference type="InterPro" id="IPR002033">
    <property type="entry name" value="TatC"/>
</dbReference>
<dbReference type="Proteomes" id="UP000321723">
    <property type="component" value="Unassembled WGS sequence"/>
</dbReference>
<comment type="subunit">
    <text evidence="7">The Tat system comprises two distinct complexes: a TatABC complex, containing multiple copies of TatA, TatB and TatC subunits, and a separate TatA complex, containing only TatA subunits. Substrates initially bind to the TatABC complex, which probably triggers association of the separate TatA complex to form the active translocon.</text>
</comment>
<keyword evidence="7" id="KW-0813">Transport</keyword>
<evidence type="ECO:0000256" key="1">
    <source>
        <dbReference type="ARBA" id="ARBA00004141"/>
    </source>
</evidence>
<sequence>MALRRPSANPEGRMPLREHLVELRKRLVLAALGVLVGAVLGWMVYDPAFQALQDPLLDAAAERNVVASVNFGGLASAMDMKFKVALFIGALVSSPWWLYQLWAFVTPGLTRKERRSAIGFVGVAVPMFLAGAAFAWYVLPRAVTVLTEFVPEEATNLIDASTYLSFVMRFVLAFGVAFLVPVLMFCLNLVGLVRGATWLKGWRWAVLISCVFSAVMTPTPDVLTMMVLALPTIGLYMAAVGLSLLHDRRVDKRLGTADADGTLTR</sequence>